<name>A0ABP9P867_9PSEU</name>
<feature type="region of interest" description="Disordered" evidence="3">
    <location>
        <begin position="1"/>
        <end position="21"/>
    </location>
</feature>
<evidence type="ECO:0000313" key="6">
    <source>
        <dbReference type="Proteomes" id="UP001500804"/>
    </source>
</evidence>
<dbReference type="EMBL" id="BAABJO010000059">
    <property type="protein sequence ID" value="GAA5142220.1"/>
    <property type="molecule type" value="Genomic_DNA"/>
</dbReference>
<sequence>MRPSFRSMTRTSRRRPQGGIEELPSGSLRVYAYSNIDPLSGKKHYLRELIPAGTPNAEKEAEKALRRLLSQIDERRHPTTNATLDQLLDRYLETLDVAETTRMMYAKYCTKHVRPFVGRLEASSVDVEALDSVDAELRRCRIHCDRSRGLVDHRTPRPHQCDSRCRPHRCNSLSSTTIRHIHFVLRGAFEKGVRWRCTWICPTPFSRSAARSRSTGRSGSRKDTKTHQQRRVALDPETVTALTEHLERCTARCEALGVPLTRDAFVLQNSSQPASMCGPSRVGSGMVGEGGDHAPGLRGVGGGG</sequence>
<evidence type="ECO:0000259" key="4">
    <source>
        <dbReference type="PROSITE" id="PS51900"/>
    </source>
</evidence>
<dbReference type="Gene3D" id="1.10.150.130">
    <property type="match status" value="1"/>
</dbReference>
<evidence type="ECO:0000256" key="1">
    <source>
        <dbReference type="ARBA" id="ARBA00023125"/>
    </source>
</evidence>
<dbReference type="InterPro" id="IPR011010">
    <property type="entry name" value="DNA_brk_join_enz"/>
</dbReference>
<keyword evidence="6" id="KW-1185">Reference proteome</keyword>
<evidence type="ECO:0000256" key="3">
    <source>
        <dbReference type="SAM" id="MobiDB-lite"/>
    </source>
</evidence>
<accession>A0ABP9P867</accession>
<reference evidence="6" key="1">
    <citation type="journal article" date="2019" name="Int. J. Syst. Evol. Microbiol.">
        <title>The Global Catalogue of Microorganisms (GCM) 10K type strain sequencing project: providing services to taxonomists for standard genome sequencing and annotation.</title>
        <authorList>
            <consortium name="The Broad Institute Genomics Platform"/>
            <consortium name="The Broad Institute Genome Sequencing Center for Infectious Disease"/>
            <person name="Wu L."/>
            <person name="Ma J."/>
        </authorList>
    </citation>
    <scope>NUCLEOTIDE SEQUENCE [LARGE SCALE GENOMIC DNA]</scope>
    <source>
        <strain evidence="6">JCM 18302</strain>
    </source>
</reference>
<dbReference type="Proteomes" id="UP001500804">
    <property type="component" value="Unassembled WGS sequence"/>
</dbReference>
<evidence type="ECO:0000313" key="5">
    <source>
        <dbReference type="EMBL" id="GAA5142220.1"/>
    </source>
</evidence>
<feature type="region of interest" description="Disordered" evidence="3">
    <location>
        <begin position="207"/>
        <end position="232"/>
    </location>
</feature>
<dbReference type="PROSITE" id="PS51900">
    <property type="entry name" value="CB"/>
    <property type="match status" value="1"/>
</dbReference>
<comment type="caution">
    <text evidence="5">The sequence shown here is derived from an EMBL/GenBank/DDBJ whole genome shotgun (WGS) entry which is preliminary data.</text>
</comment>
<evidence type="ECO:0000256" key="2">
    <source>
        <dbReference type="PROSITE-ProRule" id="PRU01248"/>
    </source>
</evidence>
<feature type="compositionally biased region" description="Low complexity" evidence="3">
    <location>
        <begin position="207"/>
        <end position="218"/>
    </location>
</feature>
<dbReference type="InterPro" id="IPR044068">
    <property type="entry name" value="CB"/>
</dbReference>
<dbReference type="InterPro" id="IPR010998">
    <property type="entry name" value="Integrase_recombinase_N"/>
</dbReference>
<protein>
    <recommendedName>
        <fullName evidence="4">Core-binding (CB) domain-containing protein</fullName>
    </recommendedName>
</protein>
<gene>
    <name evidence="5" type="ORF">GCM10023320_82250</name>
</gene>
<feature type="compositionally biased region" description="Low complexity" evidence="3">
    <location>
        <begin position="1"/>
        <end position="10"/>
    </location>
</feature>
<keyword evidence="1 2" id="KW-0238">DNA-binding</keyword>
<dbReference type="SUPFAM" id="SSF56349">
    <property type="entry name" value="DNA breaking-rejoining enzymes"/>
    <property type="match status" value="1"/>
</dbReference>
<proteinExistence type="predicted"/>
<feature type="domain" description="Core-binding (CB)" evidence="4">
    <location>
        <begin position="82"/>
        <end position="193"/>
    </location>
</feature>
<organism evidence="5 6">
    <name type="scientific">Pseudonocardia adelaidensis</name>
    <dbReference type="NCBI Taxonomy" id="648754"/>
    <lineage>
        <taxon>Bacteria</taxon>
        <taxon>Bacillati</taxon>
        <taxon>Actinomycetota</taxon>
        <taxon>Actinomycetes</taxon>
        <taxon>Pseudonocardiales</taxon>
        <taxon>Pseudonocardiaceae</taxon>
        <taxon>Pseudonocardia</taxon>
    </lineage>
</organism>